<evidence type="ECO:0000313" key="3">
    <source>
        <dbReference type="Proteomes" id="UP000217790"/>
    </source>
</evidence>
<accession>A0A2H3CDA5</accession>
<evidence type="ECO:0000313" key="2">
    <source>
        <dbReference type="EMBL" id="PBK79850.1"/>
    </source>
</evidence>
<gene>
    <name evidence="2" type="ORF">ARMGADRAFT_1092719</name>
</gene>
<dbReference type="OrthoDB" id="407355at2759"/>
<protein>
    <submittedName>
        <fullName evidence="2">Uncharacterized protein</fullName>
    </submittedName>
</protein>
<dbReference type="EMBL" id="KZ293758">
    <property type="protein sequence ID" value="PBK79850.1"/>
    <property type="molecule type" value="Genomic_DNA"/>
</dbReference>
<dbReference type="Proteomes" id="UP000217790">
    <property type="component" value="Unassembled WGS sequence"/>
</dbReference>
<organism evidence="2 3">
    <name type="scientific">Armillaria gallica</name>
    <name type="common">Bulbous honey fungus</name>
    <name type="synonym">Armillaria bulbosa</name>
    <dbReference type="NCBI Taxonomy" id="47427"/>
    <lineage>
        <taxon>Eukaryota</taxon>
        <taxon>Fungi</taxon>
        <taxon>Dikarya</taxon>
        <taxon>Basidiomycota</taxon>
        <taxon>Agaricomycotina</taxon>
        <taxon>Agaricomycetes</taxon>
        <taxon>Agaricomycetidae</taxon>
        <taxon>Agaricales</taxon>
        <taxon>Marasmiineae</taxon>
        <taxon>Physalacriaceae</taxon>
        <taxon>Armillaria</taxon>
    </lineage>
</organism>
<dbReference type="STRING" id="47427.A0A2H3CDA5"/>
<proteinExistence type="predicted"/>
<feature type="region of interest" description="Disordered" evidence="1">
    <location>
        <begin position="28"/>
        <end position="61"/>
    </location>
</feature>
<sequence>MQTLLRSRLSFLVLRVAKPSIRPLITRTPFPQRRTYAKKAQSTSSLQPGSQQPLTKPTDIVEHDEKRSVELEVFQDLLDKYVAEIDKILVDMKKTLGVSR</sequence>
<reference evidence="3" key="1">
    <citation type="journal article" date="2017" name="Nat. Ecol. Evol.">
        <title>Genome expansion and lineage-specific genetic innovations in the forest pathogenic fungi Armillaria.</title>
        <authorList>
            <person name="Sipos G."/>
            <person name="Prasanna A.N."/>
            <person name="Walter M.C."/>
            <person name="O'Connor E."/>
            <person name="Balint B."/>
            <person name="Krizsan K."/>
            <person name="Kiss B."/>
            <person name="Hess J."/>
            <person name="Varga T."/>
            <person name="Slot J."/>
            <person name="Riley R."/>
            <person name="Boka B."/>
            <person name="Rigling D."/>
            <person name="Barry K."/>
            <person name="Lee J."/>
            <person name="Mihaltcheva S."/>
            <person name="LaButti K."/>
            <person name="Lipzen A."/>
            <person name="Waldron R."/>
            <person name="Moloney N.M."/>
            <person name="Sperisen C."/>
            <person name="Kredics L."/>
            <person name="Vagvoelgyi C."/>
            <person name="Patrignani A."/>
            <person name="Fitzpatrick D."/>
            <person name="Nagy I."/>
            <person name="Doyle S."/>
            <person name="Anderson J.B."/>
            <person name="Grigoriev I.V."/>
            <person name="Gueldener U."/>
            <person name="Muensterkoetter M."/>
            <person name="Nagy L.G."/>
        </authorList>
    </citation>
    <scope>NUCLEOTIDE SEQUENCE [LARGE SCALE GENOMIC DNA]</scope>
    <source>
        <strain evidence="3">Ar21-2</strain>
    </source>
</reference>
<evidence type="ECO:0000256" key="1">
    <source>
        <dbReference type="SAM" id="MobiDB-lite"/>
    </source>
</evidence>
<keyword evidence="3" id="KW-1185">Reference proteome</keyword>
<dbReference type="InParanoid" id="A0A2H3CDA5"/>
<name>A0A2H3CDA5_ARMGA</name>
<dbReference type="AlphaFoldDB" id="A0A2H3CDA5"/>
<feature type="compositionally biased region" description="Polar residues" evidence="1">
    <location>
        <begin position="40"/>
        <end position="55"/>
    </location>
</feature>